<gene>
    <name evidence="2" type="ORF">Q31b_13250</name>
</gene>
<dbReference type="Gene3D" id="3.40.50.11440">
    <property type="match status" value="1"/>
</dbReference>
<protein>
    <recommendedName>
        <fullName evidence="1">LarA-like N-terminal domain-containing protein</fullName>
    </recommendedName>
</protein>
<dbReference type="OrthoDB" id="240996at2"/>
<evidence type="ECO:0000259" key="1">
    <source>
        <dbReference type="Pfam" id="PF09861"/>
    </source>
</evidence>
<organism evidence="2 3">
    <name type="scientific">Novipirellula aureliae</name>
    <dbReference type="NCBI Taxonomy" id="2527966"/>
    <lineage>
        <taxon>Bacteria</taxon>
        <taxon>Pseudomonadati</taxon>
        <taxon>Planctomycetota</taxon>
        <taxon>Planctomycetia</taxon>
        <taxon>Pirellulales</taxon>
        <taxon>Pirellulaceae</taxon>
        <taxon>Novipirellula</taxon>
    </lineage>
</organism>
<comment type="caution">
    <text evidence="2">The sequence shown here is derived from an EMBL/GenBank/DDBJ whole genome shotgun (WGS) entry which is preliminary data.</text>
</comment>
<dbReference type="GO" id="GO:0050043">
    <property type="term" value="F:lactate racemase activity"/>
    <property type="evidence" value="ECO:0007669"/>
    <property type="project" value="InterPro"/>
</dbReference>
<name>A0A5C6E2B6_9BACT</name>
<dbReference type="EMBL" id="SJPY01000002">
    <property type="protein sequence ID" value="TWU43793.1"/>
    <property type="molecule type" value="Genomic_DNA"/>
</dbReference>
<sequence>MEESLTSSLPFSQVQSRIASTNQWHFDMSANRCPIKDFVGEVRSALRRPEDFPAVSAAIAPGDRVALAVDPNLPSLLEILGGVLSEMEEAGADAVDVVLWDEATDATIQELENEFKGRATILRHDSTNRESLRYLGADVDAEPVYLNRAIADADFVLPIVAARPWDAASNRHLSGVYPMLADANTRIRHLESLWKFSDSESKSGEKQRGQNEAQIGWMLGVQVMMAVAASEDGLAGSVFAGTPETIRRSFALARDRKDEYPPSAKLVIASLEGNQQQQTWANFARALMAAATHVAPGGTILVWTSIQRPPSDRLVYRLNQNESMDDHDSSKSFDQDAKSEDGFTIWDESVGLARILERVLAESRVLIKSQLDRDTVEALGFGVIDSLEGIEHLSRSFEDCETFRAAQFASGTFDSLGFDSLPSITKRSS</sequence>
<feature type="domain" description="LarA-like N-terminal" evidence="1">
    <location>
        <begin position="34"/>
        <end position="156"/>
    </location>
</feature>
<dbReference type="Proteomes" id="UP000315471">
    <property type="component" value="Unassembled WGS sequence"/>
</dbReference>
<evidence type="ECO:0000313" key="3">
    <source>
        <dbReference type="Proteomes" id="UP000315471"/>
    </source>
</evidence>
<dbReference type="AlphaFoldDB" id="A0A5C6E2B6"/>
<dbReference type="Pfam" id="PF09861">
    <property type="entry name" value="Lar_N"/>
    <property type="match status" value="1"/>
</dbReference>
<accession>A0A5C6E2B6</accession>
<reference evidence="2 3" key="1">
    <citation type="submission" date="2019-02" db="EMBL/GenBank/DDBJ databases">
        <title>Deep-cultivation of Planctomycetes and their phenomic and genomic characterization uncovers novel biology.</title>
        <authorList>
            <person name="Wiegand S."/>
            <person name="Jogler M."/>
            <person name="Boedeker C."/>
            <person name="Pinto D."/>
            <person name="Vollmers J."/>
            <person name="Rivas-Marin E."/>
            <person name="Kohn T."/>
            <person name="Peeters S.H."/>
            <person name="Heuer A."/>
            <person name="Rast P."/>
            <person name="Oberbeckmann S."/>
            <person name="Bunk B."/>
            <person name="Jeske O."/>
            <person name="Meyerdierks A."/>
            <person name="Storesund J.E."/>
            <person name="Kallscheuer N."/>
            <person name="Luecker S."/>
            <person name="Lage O.M."/>
            <person name="Pohl T."/>
            <person name="Merkel B.J."/>
            <person name="Hornburger P."/>
            <person name="Mueller R.-W."/>
            <person name="Bruemmer F."/>
            <person name="Labrenz M."/>
            <person name="Spormann A.M."/>
            <person name="Op Den Camp H."/>
            <person name="Overmann J."/>
            <person name="Amann R."/>
            <person name="Jetten M.S.M."/>
            <person name="Mascher T."/>
            <person name="Medema M.H."/>
            <person name="Devos D.P."/>
            <person name="Kaster A.-K."/>
            <person name="Ovreas L."/>
            <person name="Rohde M."/>
            <person name="Galperin M.Y."/>
            <person name="Jogler C."/>
        </authorList>
    </citation>
    <scope>NUCLEOTIDE SEQUENCE [LARGE SCALE GENOMIC DNA]</scope>
    <source>
        <strain evidence="2 3">Q31b</strain>
    </source>
</reference>
<proteinExistence type="predicted"/>
<evidence type="ECO:0000313" key="2">
    <source>
        <dbReference type="EMBL" id="TWU43793.1"/>
    </source>
</evidence>
<keyword evidence="3" id="KW-1185">Reference proteome</keyword>
<dbReference type="InterPro" id="IPR018657">
    <property type="entry name" value="LarA-like_N"/>
</dbReference>